<dbReference type="InterPro" id="IPR006119">
    <property type="entry name" value="Resolv_N"/>
</dbReference>
<dbReference type="Gene3D" id="3.40.50.1390">
    <property type="entry name" value="Resolvase, N-terminal catalytic domain"/>
    <property type="match status" value="1"/>
</dbReference>
<dbReference type="InterPro" id="IPR036162">
    <property type="entry name" value="Resolvase-like_N_sf"/>
</dbReference>
<keyword evidence="6" id="KW-1185">Reference proteome</keyword>
<evidence type="ECO:0000313" key="5">
    <source>
        <dbReference type="EMBL" id="MFB9578394.1"/>
    </source>
</evidence>
<protein>
    <submittedName>
        <fullName evidence="5">Recombinase family protein</fullName>
    </submittedName>
</protein>
<name>A0ABV5RND6_9ACTN</name>
<dbReference type="SUPFAM" id="SSF53041">
    <property type="entry name" value="Resolvase-like"/>
    <property type="match status" value="1"/>
</dbReference>
<comment type="caution">
    <text evidence="5">The sequence shown here is derived from an EMBL/GenBank/DDBJ whole genome shotgun (WGS) entry which is preliminary data.</text>
</comment>
<feature type="domain" description="Resolvase/invertase-type recombinase catalytic" evidence="4">
    <location>
        <begin position="6"/>
        <end position="42"/>
    </location>
</feature>
<keyword evidence="3" id="KW-0233">DNA recombination</keyword>
<evidence type="ECO:0000259" key="4">
    <source>
        <dbReference type="Pfam" id="PF00239"/>
    </source>
</evidence>
<proteinExistence type="predicted"/>
<dbReference type="RefSeq" id="WP_345516394.1">
    <property type="nucleotide sequence ID" value="NZ_BAAAXD010000036.1"/>
</dbReference>
<dbReference type="InterPro" id="IPR006118">
    <property type="entry name" value="Recombinase_CS"/>
</dbReference>
<dbReference type="Proteomes" id="UP001589710">
    <property type="component" value="Unassembled WGS sequence"/>
</dbReference>
<evidence type="ECO:0000256" key="1">
    <source>
        <dbReference type="ARBA" id="ARBA00022908"/>
    </source>
</evidence>
<evidence type="ECO:0000256" key="2">
    <source>
        <dbReference type="ARBA" id="ARBA00023125"/>
    </source>
</evidence>
<accession>A0ABV5RND6</accession>
<keyword evidence="2" id="KW-0238">DNA-binding</keyword>
<keyword evidence="1" id="KW-0229">DNA integration</keyword>
<dbReference type="EMBL" id="JBHMCG010000175">
    <property type="protein sequence ID" value="MFB9578394.1"/>
    <property type="molecule type" value="Genomic_DNA"/>
</dbReference>
<sequence length="51" mass="5509">MPQVAGVREALASCRVGDTLVVTTVDRLARSIRDARDIVRAVETGTPTWAQ</sequence>
<gene>
    <name evidence="5" type="ORF">ACFFTL_40570</name>
</gene>
<dbReference type="PROSITE" id="PS00398">
    <property type="entry name" value="RECOMBINASES_2"/>
    <property type="match status" value="1"/>
</dbReference>
<reference evidence="5 6" key="1">
    <citation type="submission" date="2024-09" db="EMBL/GenBank/DDBJ databases">
        <authorList>
            <person name="Sun Q."/>
            <person name="Mori K."/>
        </authorList>
    </citation>
    <scope>NUCLEOTIDE SEQUENCE [LARGE SCALE GENOMIC DNA]</scope>
    <source>
        <strain evidence="5 6">JCM 3331</strain>
    </source>
</reference>
<dbReference type="Pfam" id="PF00239">
    <property type="entry name" value="Resolvase"/>
    <property type="match status" value="1"/>
</dbReference>
<evidence type="ECO:0000256" key="3">
    <source>
        <dbReference type="ARBA" id="ARBA00023172"/>
    </source>
</evidence>
<evidence type="ECO:0000313" key="6">
    <source>
        <dbReference type="Proteomes" id="UP001589710"/>
    </source>
</evidence>
<organism evidence="5 6">
    <name type="scientific">Streptomyces yanii</name>
    <dbReference type="NCBI Taxonomy" id="78510"/>
    <lineage>
        <taxon>Bacteria</taxon>
        <taxon>Bacillati</taxon>
        <taxon>Actinomycetota</taxon>
        <taxon>Actinomycetes</taxon>
        <taxon>Kitasatosporales</taxon>
        <taxon>Streptomycetaceae</taxon>
        <taxon>Streptomyces</taxon>
    </lineage>
</organism>